<keyword evidence="11" id="KW-1185">Reference proteome</keyword>
<dbReference type="GO" id="GO:0000209">
    <property type="term" value="P:protein polyubiquitination"/>
    <property type="evidence" value="ECO:0007669"/>
    <property type="project" value="InterPro"/>
</dbReference>
<keyword evidence="3" id="KW-0808">Transferase</keyword>
<name>A0A096P871_OSTTA</name>
<feature type="compositionally biased region" description="Basic residues" evidence="8">
    <location>
        <begin position="7"/>
        <end position="18"/>
    </location>
</feature>
<dbReference type="Proteomes" id="UP000009170">
    <property type="component" value="Unassembled WGS sequence"/>
</dbReference>
<dbReference type="InterPro" id="IPR044611">
    <property type="entry name" value="E3A/B/C-like"/>
</dbReference>
<evidence type="ECO:0000313" key="10">
    <source>
        <dbReference type="EMBL" id="CEG00202.1"/>
    </source>
</evidence>
<dbReference type="OrthoDB" id="8068875at2759"/>
<feature type="region of interest" description="Disordered" evidence="8">
    <location>
        <begin position="1"/>
        <end position="47"/>
    </location>
</feature>
<comment type="similarity">
    <text evidence="6">Belongs to the UPL family.</text>
</comment>
<dbReference type="Pfam" id="PF00632">
    <property type="entry name" value="HECT"/>
    <property type="match status" value="1"/>
</dbReference>
<dbReference type="EMBL" id="CAID01000013">
    <property type="protein sequence ID" value="CEG00202.1"/>
    <property type="molecule type" value="Genomic_DNA"/>
</dbReference>
<comment type="catalytic activity">
    <reaction evidence="1">
        <text>S-ubiquitinyl-[E2 ubiquitin-conjugating enzyme]-L-cysteine + [acceptor protein]-L-lysine = [E2 ubiquitin-conjugating enzyme]-L-cysteine + N(6)-ubiquitinyl-[acceptor protein]-L-lysine.</text>
        <dbReference type="EC" id="2.3.2.26"/>
    </reaction>
</comment>
<dbReference type="GO" id="GO:0006511">
    <property type="term" value="P:ubiquitin-dependent protein catabolic process"/>
    <property type="evidence" value="ECO:0007669"/>
    <property type="project" value="TreeGrafter"/>
</dbReference>
<dbReference type="PANTHER" id="PTHR45700:SF6">
    <property type="entry name" value="E3 UBIQUITIN-PROTEIN LIGASE UPL6"/>
    <property type="match status" value="1"/>
</dbReference>
<dbReference type="Gene3D" id="3.30.2160.10">
    <property type="entry name" value="Hect, E3 ligase catalytic domain"/>
    <property type="match status" value="1"/>
</dbReference>
<dbReference type="Gene3D" id="3.30.2410.10">
    <property type="entry name" value="Hect, E3 ligase catalytic domain"/>
    <property type="match status" value="1"/>
</dbReference>
<accession>A0A096P871</accession>
<evidence type="ECO:0000256" key="7">
    <source>
        <dbReference type="PROSITE-ProRule" id="PRU00104"/>
    </source>
</evidence>
<evidence type="ECO:0000256" key="5">
    <source>
        <dbReference type="ARBA" id="ARBA00057703"/>
    </source>
</evidence>
<dbReference type="FunFam" id="3.30.2410.10:FF:000011">
    <property type="entry name" value="Putative Ubiquitin-protein ligase E3C"/>
    <property type="match status" value="1"/>
</dbReference>
<evidence type="ECO:0000256" key="2">
    <source>
        <dbReference type="ARBA" id="ARBA00012485"/>
    </source>
</evidence>
<evidence type="ECO:0000256" key="3">
    <source>
        <dbReference type="ARBA" id="ARBA00022679"/>
    </source>
</evidence>
<evidence type="ECO:0000256" key="6">
    <source>
        <dbReference type="ARBA" id="ARBA00061247"/>
    </source>
</evidence>
<dbReference type="InterPro" id="IPR035983">
    <property type="entry name" value="Hect_E3_ubiquitin_ligase"/>
</dbReference>
<dbReference type="CDD" id="cd00078">
    <property type="entry name" value="HECTc"/>
    <property type="match status" value="1"/>
</dbReference>
<dbReference type="GO" id="GO:0061630">
    <property type="term" value="F:ubiquitin protein ligase activity"/>
    <property type="evidence" value="ECO:0007669"/>
    <property type="project" value="UniProtKB-EC"/>
</dbReference>
<comment type="caution">
    <text evidence="10">The sequence shown here is derived from an EMBL/GenBank/DDBJ whole genome shotgun (WGS) entry which is preliminary data.</text>
</comment>
<feature type="active site" description="Glycyl thioester intermediate" evidence="7">
    <location>
        <position position="993"/>
    </location>
</feature>
<dbReference type="Gene3D" id="3.90.1750.10">
    <property type="entry name" value="Hect, E3 ligase catalytic domains"/>
    <property type="match status" value="1"/>
</dbReference>
<evidence type="ECO:0000256" key="8">
    <source>
        <dbReference type="SAM" id="MobiDB-lite"/>
    </source>
</evidence>
<gene>
    <name evidence="10" type="ORF">OT_ostta13g02630</name>
</gene>
<comment type="function">
    <text evidence="5">Probable E3 ubiquitin-protein ligase which mediates ubiquitination and subsequent proteasomal degradation of target proteins.</text>
</comment>
<dbReference type="FunFam" id="3.30.2160.10:FF:000002">
    <property type="entry name" value="Putative Ubiquitin-protein ligase E3C"/>
    <property type="match status" value="1"/>
</dbReference>
<dbReference type="PANTHER" id="PTHR45700">
    <property type="entry name" value="UBIQUITIN-PROTEIN LIGASE E3C"/>
    <property type="match status" value="1"/>
</dbReference>
<dbReference type="KEGG" id="ota:OT_ostta13g02630"/>
<dbReference type="RefSeq" id="XP_003082744.2">
    <property type="nucleotide sequence ID" value="XM_003082696.2"/>
</dbReference>
<dbReference type="InterPro" id="IPR000569">
    <property type="entry name" value="HECT_dom"/>
</dbReference>
<evidence type="ECO:0000259" key="9">
    <source>
        <dbReference type="PROSITE" id="PS50237"/>
    </source>
</evidence>
<reference evidence="11" key="1">
    <citation type="journal article" date="2006" name="Proc. Natl. Acad. Sci. U.S.A.">
        <title>Genome analysis of the smallest free-living eukaryote Ostreococcus tauri unveils many unique features.</title>
        <authorList>
            <person name="Derelle E."/>
            <person name="Ferraz C."/>
            <person name="Rombauts S."/>
            <person name="Rouze P."/>
            <person name="Worden A.Z."/>
            <person name="Robbens S."/>
            <person name="Partensky F."/>
            <person name="Degroeve S."/>
            <person name="Echeynie S."/>
            <person name="Cooke R."/>
            <person name="Saeys Y."/>
            <person name="Wuyts J."/>
            <person name="Jabbari K."/>
            <person name="Bowler C."/>
            <person name="Panaud O."/>
            <person name="Piegu B."/>
            <person name="Ball S.G."/>
            <person name="Ral J.-P."/>
            <person name="Bouget F.-Y."/>
            <person name="Piganeau G."/>
            <person name="De Baets B."/>
            <person name="Picard A."/>
            <person name="Delseny M."/>
            <person name="Demaille J."/>
            <person name="Van de Peer Y."/>
            <person name="Moreau H."/>
        </authorList>
    </citation>
    <scope>NUCLEOTIDE SEQUENCE [LARGE SCALE GENOMIC DNA]</scope>
    <source>
        <strain evidence="11">OTTH 0595 / CCAP 157/2 / RCC745</strain>
    </source>
</reference>
<dbReference type="GeneID" id="9837545"/>
<sequence>MFDGVTGRRRAVSLRGRSRASERTREEILESSRDARARRERDRATTRAVETCQARRRSTVAVRRARERARASYDGATWDDDGGVDAATRRARWLGFFGDERRDVGRVAACATACVADANGRLRETFVASVGRGGDAVGGMDDGAGREARLRGLTRTAKLARVTLRALRAASSEETDGRHARALAMGLMAMMRRDDERWGRAGIELCGLALCDGRELEVIRDALRMSTLSVETREALRMTCENIARCENGGALAWALATIPRVWDALGGVRECRELWAFVVSRLAAETAPTTGDGLLRDVDVALGNVLRPVKTFVSDAQSPMDVRAARALVETVTALVASPSSSGALFTMEGEKIDVDADEDEEDDDDDDDEYDARTKKADALNLRSVRAERRKARAIPADADVDAVRRTSTFEDVHDFFGDASSIARLMGALLPAGDERECTNSSEAFSSFVFACDFTLRGIERQTFLRALTFGTDCFGALWPALVHDKEARSRAHRRLLGVFAKFYNMYTMISDDEEFYRLGKPLNLEATKTFIAMLRDALWQLLWIERGPDGTPLDAITFSDECIDAETWYECSAALALLHDRNGRHQFVNPLVFQVSETHVDIPALLQEARDPKSRASTLLSGAPCLVSFEVRVHKFMDERRRSRQIVGAGYAGISVRRGHLLEDGVNALSSKLTETLSGIIRVQFINEQGLEEAGVDGGGLFKDFLNDLIAEAFNPKFGLFIETPERTLYPNPASEMHAGERHLQYFFFLGAILGKACYEGILLDVPLAGFLLAALKGRRVEFNDLVTLDPELYRNLVSLKRYPGNVEDLCLYFTAMDRSGMEETEIELIPNGSNVLVTNANAPRYLNCMSIFLLRAQMYRQLASMKAGFEIMMRKRWLNMFTPAELRLLISGNRTGSMDIADMAAHCEYSGGYDASHPTIRVLWNVMRELTPDEQREVLKFITACSNTPLLGFSHLEPKLTIHRSGTSGTDAPDATADLTRLPTAATCMNLLKLPPYSSKAMLKEKLLYAVQSGSGFDLS</sequence>
<dbReference type="FunCoup" id="A0A096P871">
    <property type="interactions" value="1510"/>
</dbReference>
<dbReference type="SUPFAM" id="SSF56204">
    <property type="entry name" value="Hect, E3 ligase catalytic domain"/>
    <property type="match status" value="1"/>
</dbReference>
<proteinExistence type="inferred from homology"/>
<dbReference type="SMART" id="SM00119">
    <property type="entry name" value="HECTc"/>
    <property type="match status" value="1"/>
</dbReference>
<dbReference type="AlphaFoldDB" id="A0A096P871"/>
<feature type="region of interest" description="Disordered" evidence="8">
    <location>
        <begin position="351"/>
        <end position="374"/>
    </location>
</feature>
<keyword evidence="4 7" id="KW-0833">Ubl conjugation pathway</keyword>
<organism evidence="10 11">
    <name type="scientific">Ostreococcus tauri</name>
    <name type="common">Marine green alga</name>
    <dbReference type="NCBI Taxonomy" id="70448"/>
    <lineage>
        <taxon>Eukaryota</taxon>
        <taxon>Viridiplantae</taxon>
        <taxon>Chlorophyta</taxon>
        <taxon>Mamiellophyceae</taxon>
        <taxon>Mamiellales</taxon>
        <taxon>Bathycoccaceae</taxon>
        <taxon>Ostreococcus</taxon>
    </lineage>
</organism>
<protein>
    <recommendedName>
        <fullName evidence="2">HECT-type E3 ubiquitin transferase</fullName>
        <ecNumber evidence="2">2.3.2.26</ecNumber>
    </recommendedName>
</protein>
<evidence type="ECO:0000256" key="1">
    <source>
        <dbReference type="ARBA" id="ARBA00000885"/>
    </source>
</evidence>
<dbReference type="STRING" id="70448.A0A096P871"/>
<feature type="domain" description="HECT" evidence="9">
    <location>
        <begin position="677"/>
        <end position="1025"/>
    </location>
</feature>
<feature type="compositionally biased region" description="Basic and acidic residues" evidence="8">
    <location>
        <begin position="19"/>
        <end position="45"/>
    </location>
</feature>
<dbReference type="PROSITE" id="PS50237">
    <property type="entry name" value="HECT"/>
    <property type="match status" value="1"/>
</dbReference>
<evidence type="ECO:0000256" key="4">
    <source>
        <dbReference type="ARBA" id="ARBA00022786"/>
    </source>
</evidence>
<feature type="compositionally biased region" description="Acidic residues" evidence="8">
    <location>
        <begin position="357"/>
        <end position="372"/>
    </location>
</feature>
<reference evidence="10 11" key="2">
    <citation type="journal article" date="2014" name="BMC Genomics">
        <title>An improved genome of the model marine alga Ostreococcus tauri unfolds by assessing Illumina de novo assemblies.</title>
        <authorList>
            <person name="Blanc-Mathieu R."/>
            <person name="Verhelst B."/>
            <person name="Derelle E."/>
            <person name="Rombauts S."/>
            <person name="Bouget F.Y."/>
            <person name="Carre I."/>
            <person name="Chateau A."/>
            <person name="Eyre-Walker A."/>
            <person name="Grimsley N."/>
            <person name="Moreau H."/>
            <person name="Piegu B."/>
            <person name="Rivals E."/>
            <person name="Schackwitz W."/>
            <person name="Van de Peer Y."/>
            <person name="Piganeau G."/>
        </authorList>
    </citation>
    <scope>NUCLEOTIDE SEQUENCE [LARGE SCALE GENOMIC DNA]</scope>
    <source>
        <strain evidence="11">OTTH 0595 / CCAP 157/2 / RCC745</strain>
    </source>
</reference>
<dbReference type="EC" id="2.3.2.26" evidence="2"/>
<evidence type="ECO:0000313" key="11">
    <source>
        <dbReference type="Proteomes" id="UP000009170"/>
    </source>
</evidence>
<dbReference type="InParanoid" id="A0A096P871"/>